<dbReference type="KEGG" id="pca:Pcar_2886"/>
<accession>Q3A0I6</accession>
<gene>
    <name evidence="1" type="ordered locus">Pcar_2886</name>
</gene>
<reference evidence="1 2" key="2">
    <citation type="journal article" date="2012" name="BMC Genomics">
        <title>The genome of Pelobacter carbinolicus reveals surprising metabolic capabilities and physiological features.</title>
        <authorList>
            <person name="Aklujkar M."/>
            <person name="Haveman S.A."/>
            <person name="Didonato R.Jr."/>
            <person name="Chertkov O."/>
            <person name="Han C.S."/>
            <person name="Land M.L."/>
            <person name="Brown P."/>
            <person name="Lovley D.R."/>
        </authorList>
    </citation>
    <scope>NUCLEOTIDE SEQUENCE [LARGE SCALE GENOMIC DNA]</scope>
    <source>
        <strain evidence="2">DSM 2380 / NBRC 103641 / GraBd1</strain>
    </source>
</reference>
<dbReference type="AlphaFoldDB" id="Q3A0I6"/>
<dbReference type="RefSeq" id="WP_011342672.1">
    <property type="nucleotide sequence ID" value="NC_007498.2"/>
</dbReference>
<reference evidence="2" key="1">
    <citation type="submission" date="2005-10" db="EMBL/GenBank/DDBJ databases">
        <title>Complete sequence of Pelobacter carbinolicus DSM 2380.</title>
        <authorList>
            <person name="Copeland A."/>
            <person name="Lucas S."/>
            <person name="Lapidus A."/>
            <person name="Barry K."/>
            <person name="Detter J.C."/>
            <person name="Glavina T."/>
            <person name="Hammon N."/>
            <person name="Israni S."/>
            <person name="Pitluck S."/>
            <person name="Chertkov O."/>
            <person name="Schmutz J."/>
            <person name="Larimer F."/>
            <person name="Land M."/>
            <person name="Kyrpides N."/>
            <person name="Ivanova N."/>
            <person name="Richardson P."/>
        </authorList>
    </citation>
    <scope>NUCLEOTIDE SEQUENCE [LARGE SCALE GENOMIC DNA]</scope>
    <source>
        <strain evidence="2">DSM 2380 / NBRC 103641 / GraBd1</strain>
    </source>
</reference>
<dbReference type="HOGENOM" id="CLU_1650350_0_0_7"/>
<dbReference type="Proteomes" id="UP000002534">
    <property type="component" value="Chromosome"/>
</dbReference>
<dbReference type="STRING" id="338963.Pcar_2886"/>
<dbReference type="eggNOG" id="ENOG50344RA">
    <property type="taxonomic scope" value="Bacteria"/>
</dbReference>
<dbReference type="EMBL" id="CP000142">
    <property type="protein sequence ID" value="ABA90121.1"/>
    <property type="molecule type" value="Genomic_DNA"/>
</dbReference>
<organism evidence="1 2">
    <name type="scientific">Syntrophotalea carbinolica (strain DSM 2380 / NBRC 103641 / GraBd1)</name>
    <name type="common">Pelobacter carbinolicus</name>
    <dbReference type="NCBI Taxonomy" id="338963"/>
    <lineage>
        <taxon>Bacteria</taxon>
        <taxon>Pseudomonadati</taxon>
        <taxon>Thermodesulfobacteriota</taxon>
        <taxon>Desulfuromonadia</taxon>
        <taxon>Desulfuromonadales</taxon>
        <taxon>Syntrophotaleaceae</taxon>
        <taxon>Syntrophotalea</taxon>
    </lineage>
</organism>
<protein>
    <submittedName>
        <fullName evidence="1">Uncharacterized protein</fullName>
    </submittedName>
</protein>
<proteinExistence type="predicted"/>
<keyword evidence="2" id="KW-1185">Reference proteome</keyword>
<dbReference type="OrthoDB" id="9865946at2"/>
<sequence>MKLRTFQIMLVFVAVLCAVGIIAGLGGSGDGIDANDFPPAWLKAMGGLAGGPRLATRDLTANGIPWRQPLALTAGMSRKFTVSTADDKVRRGGFVLEGRRPDRLEIRYQPKSVQRLNGEKVKVQSWPNEEKGSPKFVVYDGGGTFWFFNAGPGTIKIRLED</sequence>
<name>Q3A0I6_SYNC1</name>
<evidence type="ECO:0000313" key="1">
    <source>
        <dbReference type="EMBL" id="ABA90121.1"/>
    </source>
</evidence>
<evidence type="ECO:0000313" key="2">
    <source>
        <dbReference type="Proteomes" id="UP000002534"/>
    </source>
</evidence>